<evidence type="ECO:0000313" key="1">
    <source>
        <dbReference type="EMBL" id="EGC47248.1"/>
    </source>
</evidence>
<proteinExistence type="predicted"/>
<dbReference type="Proteomes" id="UP000008142">
    <property type="component" value="Unassembled WGS sequence"/>
</dbReference>
<evidence type="ECO:0000313" key="2">
    <source>
        <dbReference type="Proteomes" id="UP000008142"/>
    </source>
</evidence>
<dbReference type="EMBL" id="DS990640">
    <property type="protein sequence ID" value="EGC47248.1"/>
    <property type="molecule type" value="Genomic_DNA"/>
</dbReference>
<reference evidence="2" key="1">
    <citation type="submission" date="2008-07" db="EMBL/GenBank/DDBJ databases">
        <title>Annotation of Ajellomyces capsulatus strain H88.</title>
        <authorList>
            <person name="Champion M."/>
            <person name="Cuomo C."/>
            <person name="Ma L.-J."/>
            <person name="Henn M.R."/>
            <person name="Sil A."/>
            <person name="Goldman B."/>
            <person name="Young S.K."/>
            <person name="Kodira C.D."/>
            <person name="Zeng Q."/>
            <person name="Koehrsen M."/>
            <person name="Alvarado L."/>
            <person name="Berlin A."/>
            <person name="Borenstein D."/>
            <person name="Chen Z."/>
            <person name="Engels R."/>
            <person name="Freedman E."/>
            <person name="Gellesch M."/>
            <person name="Goldberg J."/>
            <person name="Griggs A."/>
            <person name="Gujja S."/>
            <person name="Heiman D."/>
            <person name="Hepburn T."/>
            <person name="Howarth C."/>
            <person name="Jen D."/>
            <person name="Larson L."/>
            <person name="Lewis B."/>
            <person name="Mehta T."/>
            <person name="Park D."/>
            <person name="Pearson M."/>
            <person name="Roberts A."/>
            <person name="Saif S."/>
            <person name="Shea T."/>
            <person name="Shenoy N."/>
            <person name="Sisk P."/>
            <person name="Stolte C."/>
            <person name="Sykes S."/>
            <person name="Walk T."/>
            <person name="White J."/>
            <person name="Yandava C."/>
            <person name="Klein B."/>
            <person name="McEwen J.G."/>
            <person name="Puccia R."/>
            <person name="Goldman G.H."/>
            <person name="Felipe M.S."/>
            <person name="Nino-Vega G."/>
            <person name="San-Blas G."/>
            <person name="Taylor J."/>
            <person name="Mendoza L."/>
            <person name="Galagan J."/>
            <person name="Nusbaum C."/>
            <person name="Birren B."/>
        </authorList>
    </citation>
    <scope>NUCLEOTIDE SEQUENCE [LARGE SCALE GENOMIC DNA]</scope>
    <source>
        <strain evidence="2">H88</strain>
    </source>
</reference>
<organism evidence="2">
    <name type="scientific">Ajellomyces capsulatus (strain H88)</name>
    <name type="common">Darling's disease fungus</name>
    <name type="synonym">Histoplasma capsulatum</name>
    <dbReference type="NCBI Taxonomy" id="544711"/>
    <lineage>
        <taxon>Eukaryota</taxon>
        <taxon>Fungi</taxon>
        <taxon>Dikarya</taxon>
        <taxon>Ascomycota</taxon>
        <taxon>Pezizomycotina</taxon>
        <taxon>Eurotiomycetes</taxon>
        <taxon>Eurotiomycetidae</taxon>
        <taxon>Onygenales</taxon>
        <taxon>Ajellomycetaceae</taxon>
        <taxon>Histoplasma</taxon>
    </lineage>
</organism>
<protein>
    <submittedName>
        <fullName evidence="1">Uncharacterized protein</fullName>
    </submittedName>
</protein>
<name>F0UM52_AJEC8</name>
<dbReference type="HOGENOM" id="CLU_2960197_0_0_1"/>
<dbReference type="AlphaFoldDB" id="F0UM52"/>
<accession>F0UM52</accession>
<sequence length="59" mass="6775">MTTSTCPWASYPSDRVEVDFNTVGRCSGQRVWQRVFELDSHLVESSHDRYARGRCPPSI</sequence>
<gene>
    <name evidence="1" type="ORF">HCEG_06464</name>
</gene>